<dbReference type="PANTHER" id="PTHR43163">
    <property type="entry name" value="DIPEPTIDE TRANSPORT SYSTEM PERMEASE PROTEIN DPPB-RELATED"/>
    <property type="match status" value="1"/>
</dbReference>
<keyword evidence="10" id="KW-1185">Reference proteome</keyword>
<keyword evidence="3" id="KW-1003">Cell membrane</keyword>
<accession>A0A212AAG4</accession>
<gene>
    <name evidence="9" type="ORF">CDV49_11935</name>
</gene>
<dbReference type="RefSeq" id="WP_088215666.1">
    <property type="nucleotide sequence ID" value="NZ_NIPW01000023.1"/>
</dbReference>
<dbReference type="InterPro" id="IPR045621">
    <property type="entry name" value="BPD_transp_1_N"/>
</dbReference>
<evidence type="ECO:0000256" key="7">
    <source>
        <dbReference type="RuleBase" id="RU363032"/>
    </source>
</evidence>
<evidence type="ECO:0000256" key="2">
    <source>
        <dbReference type="ARBA" id="ARBA00022448"/>
    </source>
</evidence>
<evidence type="ECO:0000259" key="8">
    <source>
        <dbReference type="PROSITE" id="PS50928"/>
    </source>
</evidence>
<dbReference type="SUPFAM" id="SSF161098">
    <property type="entry name" value="MetI-like"/>
    <property type="match status" value="1"/>
</dbReference>
<dbReference type="Pfam" id="PF00528">
    <property type="entry name" value="BPD_transp_1"/>
    <property type="match status" value="1"/>
</dbReference>
<dbReference type="PANTHER" id="PTHR43163:SF6">
    <property type="entry name" value="DIPEPTIDE TRANSPORT SYSTEM PERMEASE PROTEIN DPPB-RELATED"/>
    <property type="match status" value="1"/>
</dbReference>
<comment type="caution">
    <text evidence="9">The sequence shown here is derived from an EMBL/GenBank/DDBJ whole genome shotgun (WGS) entry which is preliminary data.</text>
</comment>
<evidence type="ECO:0000313" key="10">
    <source>
        <dbReference type="Proteomes" id="UP000196878"/>
    </source>
</evidence>
<feature type="transmembrane region" description="Helical" evidence="7">
    <location>
        <begin position="169"/>
        <end position="188"/>
    </location>
</feature>
<evidence type="ECO:0000256" key="1">
    <source>
        <dbReference type="ARBA" id="ARBA00004651"/>
    </source>
</evidence>
<evidence type="ECO:0000256" key="5">
    <source>
        <dbReference type="ARBA" id="ARBA00022989"/>
    </source>
</evidence>
<dbReference type="InterPro" id="IPR000515">
    <property type="entry name" value="MetI-like"/>
</dbReference>
<keyword evidence="4 7" id="KW-0812">Transmembrane</keyword>
<protein>
    <submittedName>
        <fullName evidence="9">ABC transporter permease</fullName>
    </submittedName>
</protein>
<feature type="transmembrane region" description="Helical" evidence="7">
    <location>
        <begin position="98"/>
        <end position="121"/>
    </location>
</feature>
<evidence type="ECO:0000256" key="3">
    <source>
        <dbReference type="ARBA" id="ARBA00022475"/>
    </source>
</evidence>
<reference evidence="9 10" key="1">
    <citation type="submission" date="2016-12" db="EMBL/GenBank/DDBJ databases">
        <title>Comparison of Traditional DNA-DNA Hybridization with In Silico Genomic Analysis.</title>
        <authorList>
            <person name="Nicholson A.C."/>
            <person name="Humrighouse B.W."/>
            <person name="Graziano J."/>
            <person name="Lasker B."/>
            <person name="Whitney A.M."/>
            <person name="Mcquiston J.R."/>
        </authorList>
    </citation>
    <scope>NUCLEOTIDE SEQUENCE [LARGE SCALE GENOMIC DNA]</scope>
    <source>
        <strain evidence="9 10">H2240</strain>
    </source>
</reference>
<sequence length="305" mass="32678">MGDFIFKRSMQSILSLVFLVIVVFILARMTGSPAQLFLPPEATQEQIDAYNALHGFDDPLLVQLGTFIRGVFHGDFGQSLRYSRPALDMVLEAFPTTLALAAVTMPLVLTISIVTGALAAYRPGGLFDRIASLISLIGASTPNFWVAIVGVLIFAVTLNVLPTSGTGTWAHWVLPVAVLTLRPAGVLVQVMRTSMMTALSSVYVKAAKAKGVKARTIIFVHALRNSLLPVITVASDQAAGIVNGAVIVETVFGFPGIGKLMIDSVLMRDFAVIQAAILVTALAVFLINIIVDISYAFVDPRIRHS</sequence>
<dbReference type="Proteomes" id="UP000196878">
    <property type="component" value="Unassembled WGS sequence"/>
</dbReference>
<dbReference type="GO" id="GO:0071916">
    <property type="term" value="F:dipeptide transmembrane transporter activity"/>
    <property type="evidence" value="ECO:0007669"/>
    <property type="project" value="TreeGrafter"/>
</dbReference>
<evidence type="ECO:0000313" key="9">
    <source>
        <dbReference type="EMBL" id="OWJ77129.1"/>
    </source>
</evidence>
<keyword evidence="6 7" id="KW-0472">Membrane</keyword>
<comment type="subcellular location">
    <subcellularLocation>
        <location evidence="1 7">Cell membrane</location>
        <topology evidence="1 7">Multi-pass membrane protein</topology>
    </subcellularLocation>
</comment>
<comment type="similarity">
    <text evidence="7">Belongs to the binding-protein-dependent transport system permease family.</text>
</comment>
<evidence type="ECO:0000256" key="4">
    <source>
        <dbReference type="ARBA" id="ARBA00022692"/>
    </source>
</evidence>
<feature type="transmembrane region" description="Helical" evidence="7">
    <location>
        <begin position="12"/>
        <end position="31"/>
    </location>
</feature>
<proteinExistence type="inferred from homology"/>
<dbReference type="EMBL" id="NIPW01000023">
    <property type="protein sequence ID" value="OWJ77129.1"/>
    <property type="molecule type" value="Genomic_DNA"/>
</dbReference>
<evidence type="ECO:0000256" key="6">
    <source>
        <dbReference type="ARBA" id="ARBA00023136"/>
    </source>
</evidence>
<name>A0A212AAG4_9RHOB</name>
<feature type="domain" description="ABC transmembrane type-1" evidence="8">
    <location>
        <begin position="94"/>
        <end position="291"/>
    </location>
</feature>
<organism evidence="9 10">
    <name type="scientific">Haematobacter genomosp. 1</name>
    <dbReference type="NCBI Taxonomy" id="366618"/>
    <lineage>
        <taxon>Bacteria</taxon>
        <taxon>Pseudomonadati</taxon>
        <taxon>Pseudomonadota</taxon>
        <taxon>Alphaproteobacteria</taxon>
        <taxon>Rhodobacterales</taxon>
        <taxon>Paracoccaceae</taxon>
        <taxon>Haematobacter</taxon>
    </lineage>
</organism>
<dbReference type="Pfam" id="PF19300">
    <property type="entry name" value="BPD_transp_1_N"/>
    <property type="match status" value="1"/>
</dbReference>
<dbReference type="GO" id="GO:0005886">
    <property type="term" value="C:plasma membrane"/>
    <property type="evidence" value="ECO:0007669"/>
    <property type="project" value="UniProtKB-SubCell"/>
</dbReference>
<feature type="transmembrane region" description="Helical" evidence="7">
    <location>
        <begin position="270"/>
        <end position="291"/>
    </location>
</feature>
<dbReference type="AlphaFoldDB" id="A0A212AAG4"/>
<keyword evidence="2 7" id="KW-0813">Transport</keyword>
<dbReference type="Gene3D" id="1.10.3720.10">
    <property type="entry name" value="MetI-like"/>
    <property type="match status" value="1"/>
</dbReference>
<dbReference type="InterPro" id="IPR035906">
    <property type="entry name" value="MetI-like_sf"/>
</dbReference>
<keyword evidence="5 7" id="KW-1133">Transmembrane helix</keyword>
<feature type="transmembrane region" description="Helical" evidence="7">
    <location>
        <begin position="133"/>
        <end position="157"/>
    </location>
</feature>
<dbReference type="OrthoDB" id="9807402at2"/>
<dbReference type="CDD" id="cd06261">
    <property type="entry name" value="TM_PBP2"/>
    <property type="match status" value="1"/>
</dbReference>
<dbReference type="PROSITE" id="PS50928">
    <property type="entry name" value="ABC_TM1"/>
    <property type="match status" value="1"/>
</dbReference>